<evidence type="ECO:0000256" key="3">
    <source>
        <dbReference type="ARBA" id="ARBA00002010"/>
    </source>
</evidence>
<proteinExistence type="inferred from homology"/>
<feature type="domain" description="Nitrite/Sulfite reductase ferredoxin-like" evidence="23">
    <location>
        <begin position="418"/>
        <end position="471"/>
    </location>
</feature>
<dbReference type="Pfam" id="PF03460">
    <property type="entry name" value="NIR_SIR_ferr"/>
    <property type="match status" value="2"/>
</dbReference>
<comment type="similarity">
    <text evidence="6">Belongs to the nitrite and sulfite reductase 4Fe-4S domain family.</text>
</comment>
<dbReference type="InterPro" id="IPR036136">
    <property type="entry name" value="Nit/Sulf_reduc_fer-like_dom_sf"/>
</dbReference>
<comment type="catalytic activity">
    <reaction evidence="20">
        <text>hydrogen sulfide + 6 oxidized [2Fe-2S]-[ferredoxin] + 3 H2O = sulfite + 6 reduced [2Fe-2S]-[ferredoxin] + 7 H(+)</text>
        <dbReference type="Rhea" id="RHEA:23132"/>
        <dbReference type="Rhea" id="RHEA-COMP:10000"/>
        <dbReference type="Rhea" id="RHEA-COMP:10001"/>
        <dbReference type="ChEBI" id="CHEBI:15377"/>
        <dbReference type="ChEBI" id="CHEBI:15378"/>
        <dbReference type="ChEBI" id="CHEBI:17359"/>
        <dbReference type="ChEBI" id="CHEBI:29919"/>
        <dbReference type="ChEBI" id="CHEBI:33737"/>
        <dbReference type="ChEBI" id="CHEBI:33738"/>
        <dbReference type="EC" id="1.8.7.1"/>
    </reaction>
</comment>
<dbReference type="InterPro" id="IPR006067">
    <property type="entry name" value="NO2/SO3_Rdtase_4Fe4S_dom"/>
</dbReference>
<dbReference type="GO" id="GO:0003677">
    <property type="term" value="F:DNA binding"/>
    <property type="evidence" value="ECO:0007669"/>
    <property type="project" value="UniProtKB-KW"/>
</dbReference>
<keyword evidence="17" id="KW-0411">Iron-sulfur</keyword>
<evidence type="ECO:0000256" key="13">
    <source>
        <dbReference type="ARBA" id="ARBA00022784"/>
    </source>
</evidence>
<evidence type="ECO:0000256" key="2">
    <source>
        <dbReference type="ARBA" id="ARBA00001966"/>
    </source>
</evidence>
<gene>
    <name evidence="24" type="ORF">M0R45_016353</name>
</gene>
<dbReference type="GO" id="GO:0051539">
    <property type="term" value="F:4 iron, 4 sulfur cluster binding"/>
    <property type="evidence" value="ECO:0007669"/>
    <property type="project" value="UniProtKB-KW"/>
</dbReference>
<keyword evidence="9" id="KW-0150">Chloroplast</keyword>
<dbReference type="AlphaFoldDB" id="A0AAW1XT51"/>
<comment type="function">
    <text evidence="4">Essential protein with sulfite reductase activity required in assimilatory sulfate reduction pathway during both primary and secondary metabolism and thus involved in development and growth.</text>
</comment>
<comment type="subcellular location">
    <subcellularLocation>
        <location evidence="5">Plastid</location>
        <location evidence="5">Chloroplast stroma</location>
        <location evidence="5">Chloroplast nucleoid</location>
    </subcellularLocation>
</comment>
<evidence type="ECO:0000256" key="16">
    <source>
        <dbReference type="ARBA" id="ARBA00023004"/>
    </source>
</evidence>
<evidence type="ECO:0000256" key="6">
    <source>
        <dbReference type="ARBA" id="ARBA00010429"/>
    </source>
</evidence>
<evidence type="ECO:0000256" key="4">
    <source>
        <dbReference type="ARBA" id="ARBA00003329"/>
    </source>
</evidence>
<dbReference type="GO" id="GO:0016002">
    <property type="term" value="F:sulfite reductase activity"/>
    <property type="evidence" value="ECO:0007669"/>
    <property type="project" value="TreeGrafter"/>
</dbReference>
<dbReference type="EC" id="1.8.7.1" evidence="7"/>
<evidence type="ECO:0000256" key="18">
    <source>
        <dbReference type="ARBA" id="ARBA00023125"/>
    </source>
</evidence>
<dbReference type="Proteomes" id="UP001457282">
    <property type="component" value="Unassembled WGS sequence"/>
</dbReference>
<dbReference type="InterPro" id="IPR005117">
    <property type="entry name" value="NiRdtase/SiRdtase_haem-b_fer"/>
</dbReference>
<dbReference type="FunFam" id="3.90.480.10:FF:000001">
    <property type="entry name" value="Sulfite reductase [ferredoxin], chloroplastic"/>
    <property type="match status" value="1"/>
</dbReference>
<evidence type="ECO:0000256" key="10">
    <source>
        <dbReference type="ARBA" id="ARBA00022617"/>
    </source>
</evidence>
<feature type="domain" description="Nitrite/Sulfite reductase ferredoxin-like" evidence="23">
    <location>
        <begin position="127"/>
        <end position="182"/>
    </location>
</feature>
<dbReference type="NCBIfam" id="TIGR02042">
    <property type="entry name" value="sir"/>
    <property type="match status" value="1"/>
</dbReference>
<evidence type="ECO:0000313" key="25">
    <source>
        <dbReference type="Proteomes" id="UP001457282"/>
    </source>
</evidence>
<evidence type="ECO:0000256" key="15">
    <source>
        <dbReference type="ARBA" id="ARBA00023002"/>
    </source>
</evidence>
<dbReference type="GO" id="GO:0042644">
    <property type="term" value="C:chloroplast nucleoid"/>
    <property type="evidence" value="ECO:0007669"/>
    <property type="project" value="UniProtKB-SubCell"/>
</dbReference>
<dbReference type="Gene3D" id="3.90.480.10">
    <property type="entry name" value="Sulfite Reductase Hemoprotein,Domain 2"/>
    <property type="match status" value="1"/>
</dbReference>
<keyword evidence="12" id="KW-0479">Metal-binding</keyword>
<evidence type="ECO:0000256" key="20">
    <source>
        <dbReference type="ARBA" id="ARBA00049518"/>
    </source>
</evidence>
<keyword evidence="10" id="KW-0349">Heme</keyword>
<keyword evidence="18" id="KW-0238">DNA-binding</keyword>
<dbReference type="GO" id="GO:0019418">
    <property type="term" value="P:sulfide oxidation"/>
    <property type="evidence" value="ECO:0007669"/>
    <property type="project" value="UniProtKB-ARBA"/>
</dbReference>
<evidence type="ECO:0000259" key="22">
    <source>
        <dbReference type="Pfam" id="PF01077"/>
    </source>
</evidence>
<evidence type="ECO:0000256" key="8">
    <source>
        <dbReference type="ARBA" id="ARBA00022485"/>
    </source>
</evidence>
<evidence type="ECO:0000313" key="24">
    <source>
        <dbReference type="EMBL" id="KAK9939664.1"/>
    </source>
</evidence>
<evidence type="ECO:0000256" key="11">
    <source>
        <dbReference type="ARBA" id="ARBA00022640"/>
    </source>
</evidence>
<sequence length="691" mass="77683">MTTTAAAFGAATTAVLGEPKVEIGRYQGLRSANSLALTGGRHVTLFPASSRSSSLIRAVSTPAKPETATKRSKVEIFKEQSNFIRYPLNEEILTDAPNINEAATQLIKFHGSYQQYNRDERGGRSYSFMLRTKNPCGKVSNQLYLTMDDLADQFGIGTLRLTTRQTFQLHGVLKKDLKTVMSSIIRSMGSTLGACGDLNRNVLAPAAPLVRKDYLFAQQTAENIAAMLTPQSGFYYDVWVDGEQFLTAEPPEVTKARNDNSNGKNFTDSPEPIYGTQFLPRKFKIAVTVPTDNSVDILTNDIGVVVVTDDKGEPQGFNIYVGGGMGRTHRIETTFARLAEPLGYVPKEDILKAIKSIVEVQRDFGRRDDRKYSRMKYLISEWGIEKFRREVEDNYYQKKFEPSRTLPEWEFKSYLGWHEQGDGSLFCGLHVDNGRIGGKMKKTLREVISKYNLSIRLTPNQNIILCDIRNAWKRPITTTLAQAGLLHPRYVDPLNQTAMACPAFPLCPLAITEAERGIPDILKRVRAVFEKVGLKYNESVVIRVTGCPNGCARPYMAELGLVGDGPNSYQIWLGGTPNQTSIAKSFMNKVKVQDLEKVFEPLFYNWKRKRQAKESFGDFTIRMGFEKLQELVDKWEGPEVAPTRYNLKLFADKETYEAVDELAKLQDKSAHQLAMEVIRNFVASQQNGKSE</sequence>
<evidence type="ECO:0000256" key="1">
    <source>
        <dbReference type="ARBA" id="ARBA00001929"/>
    </source>
</evidence>
<dbReference type="InterPro" id="IPR045169">
    <property type="entry name" value="NO2/SO3_Rdtase_4Fe4S_prot"/>
</dbReference>
<evidence type="ECO:0000256" key="17">
    <source>
        <dbReference type="ARBA" id="ARBA00023014"/>
    </source>
</evidence>
<keyword evidence="8" id="KW-0004">4Fe-4S</keyword>
<name>A0AAW1XT51_RUBAR</name>
<comment type="cofactor">
    <cofactor evidence="1">
        <name>siroheme</name>
        <dbReference type="ChEBI" id="CHEBI:60052"/>
    </cofactor>
</comment>
<keyword evidence="16" id="KW-0408">Iron</keyword>
<dbReference type="NCBIfam" id="NF010029">
    <property type="entry name" value="PRK13504.1"/>
    <property type="match status" value="1"/>
</dbReference>
<dbReference type="PANTHER" id="PTHR11493">
    <property type="entry name" value="SULFITE REDUCTASE [NADPH] SUBUNIT BETA-RELATED"/>
    <property type="match status" value="1"/>
</dbReference>
<dbReference type="GO" id="GO:0050311">
    <property type="term" value="F:sulfite reductase (ferredoxin) activity"/>
    <property type="evidence" value="ECO:0007669"/>
    <property type="project" value="UniProtKB-EC"/>
</dbReference>
<dbReference type="SUPFAM" id="SSF55124">
    <property type="entry name" value="Nitrite/Sulfite reductase N-terminal domain-like"/>
    <property type="match status" value="2"/>
</dbReference>
<dbReference type="GO" id="GO:0020037">
    <property type="term" value="F:heme binding"/>
    <property type="evidence" value="ECO:0007669"/>
    <property type="project" value="InterPro"/>
</dbReference>
<evidence type="ECO:0000256" key="19">
    <source>
        <dbReference type="ARBA" id="ARBA00046513"/>
    </source>
</evidence>
<keyword evidence="13" id="KW-0883">Thioether bond</keyword>
<dbReference type="Pfam" id="PF01077">
    <property type="entry name" value="NIR_SIR"/>
    <property type="match status" value="2"/>
</dbReference>
<accession>A0AAW1XT51</accession>
<keyword evidence="11" id="KW-0934">Plastid</keyword>
<organism evidence="24 25">
    <name type="scientific">Rubus argutus</name>
    <name type="common">Southern blackberry</name>
    <dbReference type="NCBI Taxonomy" id="59490"/>
    <lineage>
        <taxon>Eukaryota</taxon>
        <taxon>Viridiplantae</taxon>
        <taxon>Streptophyta</taxon>
        <taxon>Embryophyta</taxon>
        <taxon>Tracheophyta</taxon>
        <taxon>Spermatophyta</taxon>
        <taxon>Magnoliopsida</taxon>
        <taxon>eudicotyledons</taxon>
        <taxon>Gunneridae</taxon>
        <taxon>Pentapetalae</taxon>
        <taxon>rosids</taxon>
        <taxon>fabids</taxon>
        <taxon>Rosales</taxon>
        <taxon>Rosaceae</taxon>
        <taxon>Rosoideae</taxon>
        <taxon>Rosoideae incertae sedis</taxon>
        <taxon>Rubus</taxon>
    </lineage>
</organism>
<comment type="subunit">
    <text evidence="19">Monomer. Interacts with ferredoxin.</text>
</comment>
<dbReference type="EMBL" id="JBEDUW010000003">
    <property type="protein sequence ID" value="KAK9939664.1"/>
    <property type="molecule type" value="Genomic_DNA"/>
</dbReference>
<dbReference type="InterPro" id="IPR006066">
    <property type="entry name" value="NO2/SO3_Rdtase_FeS/sirohaem_BS"/>
</dbReference>
<feature type="domain" description="Nitrite/sulphite reductase 4Fe-4S" evidence="22">
    <location>
        <begin position="224"/>
        <end position="398"/>
    </location>
</feature>
<evidence type="ECO:0000256" key="14">
    <source>
        <dbReference type="ARBA" id="ARBA00022946"/>
    </source>
</evidence>
<dbReference type="PRINTS" id="PR00397">
    <property type="entry name" value="SIROHAEM"/>
</dbReference>
<dbReference type="FunFam" id="3.30.413.10:FF:000008">
    <property type="entry name" value="Sulfite reductase [ferredoxin], chloroplastic"/>
    <property type="match status" value="1"/>
</dbReference>
<dbReference type="PANTHER" id="PTHR11493:SF47">
    <property type="entry name" value="SULFITE REDUCTASE [NADPH] SUBUNIT BETA"/>
    <property type="match status" value="1"/>
</dbReference>
<feature type="domain" description="Nitrite/sulphite reductase 4Fe-4S" evidence="22">
    <location>
        <begin position="497"/>
        <end position="634"/>
    </location>
</feature>
<keyword evidence="14" id="KW-0809">Transit peptide</keyword>
<dbReference type="PROSITE" id="PS00365">
    <property type="entry name" value="NIR_SIR"/>
    <property type="match status" value="1"/>
</dbReference>
<keyword evidence="25" id="KW-1185">Reference proteome</keyword>
<dbReference type="FunFam" id="3.30.413.10:FF:000014">
    <property type="entry name" value="Sulfite reductase [ferredoxin], chloroplastic"/>
    <property type="match status" value="1"/>
</dbReference>
<evidence type="ECO:0000256" key="21">
    <source>
        <dbReference type="ARBA" id="ARBA00069304"/>
    </source>
</evidence>
<dbReference type="GO" id="GO:0046872">
    <property type="term" value="F:metal ion binding"/>
    <property type="evidence" value="ECO:0007669"/>
    <property type="project" value="UniProtKB-KW"/>
</dbReference>
<comment type="caution">
    <text evidence="24">The sequence shown here is derived from an EMBL/GenBank/DDBJ whole genome shotgun (WGS) entry which is preliminary data.</text>
</comment>
<evidence type="ECO:0000259" key="23">
    <source>
        <dbReference type="Pfam" id="PF03460"/>
    </source>
</evidence>
<dbReference type="InterPro" id="IPR045854">
    <property type="entry name" value="NO2/SO3_Rdtase_4Fe4S_sf"/>
</dbReference>
<dbReference type="InterPro" id="IPR011787">
    <property type="entry name" value="SiR_ferredoxin-dep"/>
</dbReference>
<comment type="function">
    <text evidence="3">DNA-binding protein that binds to both double-stranded and single-stranded DNA without significant sequence specificity to reversibly repress the transcriptional activity of chloroplast nucleoids by promoting DNA compaction and possibly regulate DNA replication.</text>
</comment>
<reference evidence="24 25" key="1">
    <citation type="journal article" date="2023" name="G3 (Bethesda)">
        <title>A chromosome-length genome assembly and annotation of blackberry (Rubus argutus, cv. 'Hillquist').</title>
        <authorList>
            <person name="Bruna T."/>
            <person name="Aryal R."/>
            <person name="Dudchenko O."/>
            <person name="Sargent D.J."/>
            <person name="Mead D."/>
            <person name="Buti M."/>
            <person name="Cavallini A."/>
            <person name="Hytonen T."/>
            <person name="Andres J."/>
            <person name="Pham M."/>
            <person name="Weisz D."/>
            <person name="Mascagni F."/>
            <person name="Usai G."/>
            <person name="Natali L."/>
            <person name="Bassil N."/>
            <person name="Fernandez G.E."/>
            <person name="Lomsadze A."/>
            <person name="Armour M."/>
            <person name="Olukolu B."/>
            <person name="Poorten T."/>
            <person name="Britton C."/>
            <person name="Davik J."/>
            <person name="Ashrafi H."/>
            <person name="Aiden E.L."/>
            <person name="Borodovsky M."/>
            <person name="Worthington M."/>
        </authorList>
    </citation>
    <scope>NUCLEOTIDE SEQUENCE [LARGE SCALE GENOMIC DNA]</scope>
    <source>
        <strain evidence="24">PI 553951</strain>
    </source>
</reference>
<keyword evidence="15" id="KW-0560">Oxidoreductase</keyword>
<evidence type="ECO:0000256" key="7">
    <source>
        <dbReference type="ARBA" id="ARBA00012353"/>
    </source>
</evidence>
<dbReference type="SUPFAM" id="SSF56014">
    <property type="entry name" value="Nitrite and sulphite reductase 4Fe-4S domain-like"/>
    <property type="match status" value="2"/>
</dbReference>
<evidence type="ECO:0000256" key="5">
    <source>
        <dbReference type="ARBA" id="ARBA00004595"/>
    </source>
</evidence>
<dbReference type="GO" id="GO:0000103">
    <property type="term" value="P:sulfate assimilation"/>
    <property type="evidence" value="ECO:0007669"/>
    <property type="project" value="TreeGrafter"/>
</dbReference>
<comment type="cofactor">
    <cofactor evidence="2">
        <name>[4Fe-4S] cluster</name>
        <dbReference type="ChEBI" id="CHEBI:49883"/>
    </cofactor>
</comment>
<evidence type="ECO:0000256" key="12">
    <source>
        <dbReference type="ARBA" id="ARBA00022723"/>
    </source>
</evidence>
<dbReference type="Gene3D" id="3.30.413.10">
    <property type="entry name" value="Sulfite Reductase Hemoprotein, domain 1"/>
    <property type="match status" value="2"/>
</dbReference>
<protein>
    <recommendedName>
        <fullName evidence="21">Sulfite reductase [ferredoxin], chloroplastic</fullName>
        <ecNumber evidence="7">1.8.7.1</ecNumber>
    </recommendedName>
</protein>
<evidence type="ECO:0000256" key="9">
    <source>
        <dbReference type="ARBA" id="ARBA00022528"/>
    </source>
</evidence>
<dbReference type="GO" id="GO:0009337">
    <property type="term" value="C:sulfite reductase complex (NADPH)"/>
    <property type="evidence" value="ECO:0007669"/>
    <property type="project" value="TreeGrafter"/>
</dbReference>